<evidence type="ECO:0000256" key="1">
    <source>
        <dbReference type="ARBA" id="ARBA00000085"/>
    </source>
</evidence>
<keyword evidence="10 14" id="KW-1133">Transmembrane helix</keyword>
<dbReference type="PANTHER" id="PTHR42878">
    <property type="entry name" value="TWO-COMPONENT HISTIDINE KINASE"/>
    <property type="match status" value="1"/>
</dbReference>
<organism evidence="18 19">
    <name type="scientific">Undibacterium pigrum</name>
    <dbReference type="NCBI Taxonomy" id="401470"/>
    <lineage>
        <taxon>Bacteria</taxon>
        <taxon>Pseudomonadati</taxon>
        <taxon>Pseudomonadota</taxon>
        <taxon>Betaproteobacteria</taxon>
        <taxon>Burkholderiales</taxon>
        <taxon>Oxalobacteraceae</taxon>
        <taxon>Undibacterium</taxon>
    </lineage>
</organism>
<proteinExistence type="predicted"/>
<dbReference type="GO" id="GO:0030295">
    <property type="term" value="F:protein kinase activator activity"/>
    <property type="evidence" value="ECO:0007669"/>
    <property type="project" value="TreeGrafter"/>
</dbReference>
<dbReference type="InterPro" id="IPR035965">
    <property type="entry name" value="PAS-like_dom_sf"/>
</dbReference>
<dbReference type="Gene3D" id="3.30.450.20">
    <property type="entry name" value="PAS domain"/>
    <property type="match status" value="1"/>
</dbReference>
<dbReference type="Pfam" id="PF00672">
    <property type="entry name" value="HAMP"/>
    <property type="match status" value="1"/>
</dbReference>
<dbReference type="Gene3D" id="1.10.287.130">
    <property type="match status" value="1"/>
</dbReference>
<gene>
    <name evidence="18" type="ORF">DFR42_107224</name>
</gene>
<keyword evidence="19" id="KW-1185">Reference proteome</keyword>
<dbReference type="Proteomes" id="UP000247792">
    <property type="component" value="Unassembled WGS sequence"/>
</dbReference>
<evidence type="ECO:0000256" key="5">
    <source>
        <dbReference type="ARBA" id="ARBA00022679"/>
    </source>
</evidence>
<dbReference type="InterPro" id="IPR036890">
    <property type="entry name" value="HATPase_C_sf"/>
</dbReference>
<protein>
    <recommendedName>
        <fullName evidence="3">histidine kinase</fullName>
        <ecNumber evidence="3">2.7.13.3</ecNumber>
    </recommendedName>
</protein>
<dbReference type="InterPro" id="IPR001610">
    <property type="entry name" value="PAC"/>
</dbReference>
<dbReference type="SUPFAM" id="SSF55874">
    <property type="entry name" value="ATPase domain of HSP90 chaperone/DNA topoisomerase II/histidine kinase"/>
    <property type="match status" value="1"/>
</dbReference>
<dbReference type="GO" id="GO:0005524">
    <property type="term" value="F:ATP binding"/>
    <property type="evidence" value="ECO:0007669"/>
    <property type="project" value="UniProtKB-KW"/>
</dbReference>
<keyword evidence="7" id="KW-0547">Nucleotide-binding</keyword>
<evidence type="ECO:0000259" key="15">
    <source>
        <dbReference type="PROSITE" id="PS50109"/>
    </source>
</evidence>
<comment type="subcellular location">
    <subcellularLocation>
        <location evidence="2">Membrane</location>
        <topology evidence="2">Multi-pass membrane protein</topology>
    </subcellularLocation>
</comment>
<evidence type="ECO:0000256" key="12">
    <source>
        <dbReference type="ARBA" id="ARBA00023136"/>
    </source>
</evidence>
<dbReference type="EMBL" id="QJKB01000007">
    <property type="protein sequence ID" value="PXX41573.1"/>
    <property type="molecule type" value="Genomic_DNA"/>
</dbReference>
<dbReference type="Gene3D" id="3.30.565.10">
    <property type="entry name" value="Histidine kinase-like ATPase, C-terminal domain"/>
    <property type="match status" value="1"/>
</dbReference>
<dbReference type="SUPFAM" id="SSF47384">
    <property type="entry name" value="Homodimeric domain of signal transducing histidine kinase"/>
    <property type="match status" value="1"/>
</dbReference>
<evidence type="ECO:0000259" key="16">
    <source>
        <dbReference type="PROSITE" id="PS50113"/>
    </source>
</evidence>
<dbReference type="AlphaFoldDB" id="A0A318J358"/>
<evidence type="ECO:0000259" key="17">
    <source>
        <dbReference type="PROSITE" id="PS50885"/>
    </source>
</evidence>
<feature type="domain" description="HAMP" evidence="17">
    <location>
        <begin position="347"/>
        <end position="402"/>
    </location>
</feature>
<dbReference type="GO" id="GO:0000155">
    <property type="term" value="F:phosphorelay sensor kinase activity"/>
    <property type="evidence" value="ECO:0007669"/>
    <property type="project" value="InterPro"/>
</dbReference>
<feature type="domain" description="Histidine kinase" evidence="15">
    <location>
        <begin position="586"/>
        <end position="818"/>
    </location>
</feature>
<name>A0A318J358_9BURK</name>
<dbReference type="PANTHER" id="PTHR42878:SF7">
    <property type="entry name" value="SENSOR HISTIDINE KINASE GLRK"/>
    <property type="match status" value="1"/>
</dbReference>
<accession>A0A318J358</accession>
<evidence type="ECO:0000256" key="2">
    <source>
        <dbReference type="ARBA" id="ARBA00004141"/>
    </source>
</evidence>
<dbReference type="InterPro" id="IPR004358">
    <property type="entry name" value="Sig_transdc_His_kin-like_C"/>
</dbReference>
<evidence type="ECO:0000256" key="4">
    <source>
        <dbReference type="ARBA" id="ARBA00022553"/>
    </source>
</evidence>
<evidence type="ECO:0000256" key="11">
    <source>
        <dbReference type="ARBA" id="ARBA00023012"/>
    </source>
</evidence>
<dbReference type="PROSITE" id="PS50109">
    <property type="entry name" value="HIS_KIN"/>
    <property type="match status" value="1"/>
</dbReference>
<keyword evidence="4" id="KW-0597">Phosphoprotein</keyword>
<dbReference type="InterPro" id="IPR000700">
    <property type="entry name" value="PAS-assoc_C"/>
</dbReference>
<evidence type="ECO:0000256" key="10">
    <source>
        <dbReference type="ARBA" id="ARBA00022989"/>
    </source>
</evidence>
<dbReference type="InterPro" id="IPR050351">
    <property type="entry name" value="BphY/WalK/GraS-like"/>
</dbReference>
<comment type="caution">
    <text evidence="18">The sequence shown here is derived from an EMBL/GenBank/DDBJ whole genome shotgun (WGS) entry which is preliminary data.</text>
</comment>
<evidence type="ECO:0000256" key="13">
    <source>
        <dbReference type="SAM" id="Coils"/>
    </source>
</evidence>
<keyword evidence="12 14" id="KW-0472">Membrane</keyword>
<dbReference type="Gene3D" id="6.10.340.10">
    <property type="match status" value="1"/>
</dbReference>
<feature type="transmembrane region" description="Helical" evidence="14">
    <location>
        <begin position="23"/>
        <end position="43"/>
    </location>
</feature>
<evidence type="ECO:0000256" key="8">
    <source>
        <dbReference type="ARBA" id="ARBA00022777"/>
    </source>
</evidence>
<evidence type="ECO:0000256" key="14">
    <source>
        <dbReference type="SAM" id="Phobius"/>
    </source>
</evidence>
<dbReference type="InterPro" id="IPR003660">
    <property type="entry name" value="HAMP_dom"/>
</dbReference>
<dbReference type="InterPro" id="IPR036097">
    <property type="entry name" value="HisK_dim/P_sf"/>
</dbReference>
<dbReference type="InterPro" id="IPR000014">
    <property type="entry name" value="PAS"/>
</dbReference>
<dbReference type="Pfam" id="PF13426">
    <property type="entry name" value="PAS_9"/>
    <property type="match status" value="1"/>
</dbReference>
<sequence length="830" mass="92165">MNPKLDIKPDIRPYIKPNITIKLIAYLLIVSVLPLLAYAVISFDMVKRTMLEMASGYSAQLVSNQRDYLLLQTAQIESLAARIASIEEIGAAVANIDTAQKSERNSYDDLSAQAGIRQSLNAYTNLKGLVSIDLFTAKGNRFYVGDTLAVPVVNDAQRQRIYDAAVRSQQSLIWLGVEDNLNTASPVRKVLTAVKVIRRYSEEKQDSVATGMLLINYSTDYLAENFSRLDLGREAYLMVADAKGRLVYAPAHDEIGRAAPPELASLQNNARAGGAGIMGARGIADVQLRQHNALVSYSCTADGLWCVFGVIPKQTLLAPVNRIALLATIVMLLCFAVIALAVRHFKRNIVAPVRAISDGFRQLQENKFDISKPLPLPNGKDEITELVAWFNAFLETLQMRQRHEQELIQSEYKFSAIFQLSPMALALIRLENGEFVDVNNFWLLQFGFKREDVVGKTSRDFNLWVDLKEREKMVRALQSANILNRFEVRQRRKDGRIITCELFGRPIEFQHEMLYIFCCVDITRQREVEQEIREINQQLESRVHSRTITLEQTNRELAAAMNTLNRTKDELVRSEKMAALGALVAGIAHELNTPIGNSVTVASTLQDESGTLRAELQSGKLRRSTIEYYLSTITTGTELLMRNLGSAHELISSFKQVTVDQSSNQRRPFMLKETLEEIIATLVPMYKKTGHSMHCELASGIMMDSYPGPLGQVLTNFVTNALSHAFEGRSKGQMKLTAHPLAGGLVEIIFSDDGLGIPDEHQSRVFDPFFTTKLGKGGSGLGMSIAYNIVTSILGGSISLQSKLGEGSSFILVLPLCAPVLQGEADCHQA</sequence>
<dbReference type="GO" id="GO:0000156">
    <property type="term" value="F:phosphorelay response regulator activity"/>
    <property type="evidence" value="ECO:0007669"/>
    <property type="project" value="TreeGrafter"/>
</dbReference>
<keyword evidence="11" id="KW-0902">Two-component regulatory system</keyword>
<feature type="transmembrane region" description="Helical" evidence="14">
    <location>
        <begin position="323"/>
        <end position="342"/>
    </location>
</feature>
<dbReference type="SMART" id="SM00304">
    <property type="entry name" value="HAMP"/>
    <property type="match status" value="1"/>
</dbReference>
<evidence type="ECO:0000313" key="18">
    <source>
        <dbReference type="EMBL" id="PXX41573.1"/>
    </source>
</evidence>
<dbReference type="InterPro" id="IPR003594">
    <property type="entry name" value="HATPase_dom"/>
</dbReference>
<dbReference type="SUPFAM" id="SSF55785">
    <property type="entry name" value="PYP-like sensor domain (PAS domain)"/>
    <property type="match status" value="1"/>
</dbReference>
<dbReference type="CDD" id="cd00130">
    <property type="entry name" value="PAS"/>
    <property type="match status" value="1"/>
</dbReference>
<dbReference type="RefSeq" id="WP_110256796.1">
    <property type="nucleotide sequence ID" value="NZ_QJKB01000007.1"/>
</dbReference>
<evidence type="ECO:0000256" key="6">
    <source>
        <dbReference type="ARBA" id="ARBA00022692"/>
    </source>
</evidence>
<dbReference type="GO" id="GO:0016020">
    <property type="term" value="C:membrane"/>
    <property type="evidence" value="ECO:0007669"/>
    <property type="project" value="UniProtKB-SubCell"/>
</dbReference>
<dbReference type="InterPro" id="IPR003661">
    <property type="entry name" value="HisK_dim/P_dom"/>
</dbReference>
<feature type="coiled-coil region" evidence="13">
    <location>
        <begin position="550"/>
        <end position="577"/>
    </location>
</feature>
<dbReference type="OrthoDB" id="9177862at2"/>
<dbReference type="InterPro" id="IPR005467">
    <property type="entry name" value="His_kinase_dom"/>
</dbReference>
<reference evidence="18 19" key="1">
    <citation type="submission" date="2018-05" db="EMBL/GenBank/DDBJ databases">
        <title>Genomic Encyclopedia of Type Strains, Phase IV (KMG-IV): sequencing the most valuable type-strain genomes for metagenomic binning, comparative biology and taxonomic classification.</title>
        <authorList>
            <person name="Goeker M."/>
        </authorList>
    </citation>
    <scope>NUCLEOTIDE SEQUENCE [LARGE SCALE GENOMIC DNA]</scope>
    <source>
        <strain evidence="18 19">DSM 19792</strain>
    </source>
</reference>
<dbReference type="PROSITE" id="PS50885">
    <property type="entry name" value="HAMP"/>
    <property type="match status" value="1"/>
</dbReference>
<evidence type="ECO:0000256" key="9">
    <source>
        <dbReference type="ARBA" id="ARBA00022840"/>
    </source>
</evidence>
<comment type="catalytic activity">
    <reaction evidence="1">
        <text>ATP + protein L-histidine = ADP + protein N-phospho-L-histidine.</text>
        <dbReference type="EC" id="2.7.13.3"/>
    </reaction>
</comment>
<keyword evidence="8" id="KW-0418">Kinase</keyword>
<dbReference type="SMART" id="SM00086">
    <property type="entry name" value="PAC"/>
    <property type="match status" value="1"/>
</dbReference>
<dbReference type="CDD" id="cd18774">
    <property type="entry name" value="PDC2_HK_sensor"/>
    <property type="match status" value="1"/>
</dbReference>
<dbReference type="CDD" id="cd06225">
    <property type="entry name" value="HAMP"/>
    <property type="match status" value="1"/>
</dbReference>
<dbReference type="EC" id="2.7.13.3" evidence="3"/>
<evidence type="ECO:0000256" key="7">
    <source>
        <dbReference type="ARBA" id="ARBA00022741"/>
    </source>
</evidence>
<dbReference type="Pfam" id="PF02518">
    <property type="entry name" value="HATPase_c"/>
    <property type="match status" value="1"/>
</dbReference>
<keyword evidence="9" id="KW-0067">ATP-binding</keyword>
<dbReference type="PROSITE" id="PS50113">
    <property type="entry name" value="PAC"/>
    <property type="match status" value="1"/>
</dbReference>
<keyword evidence="13" id="KW-0175">Coiled coil</keyword>
<dbReference type="SMART" id="SM00387">
    <property type="entry name" value="HATPase_c"/>
    <property type="match status" value="1"/>
</dbReference>
<evidence type="ECO:0000313" key="19">
    <source>
        <dbReference type="Proteomes" id="UP000247792"/>
    </source>
</evidence>
<keyword evidence="6 14" id="KW-0812">Transmembrane</keyword>
<dbReference type="GO" id="GO:0007234">
    <property type="term" value="P:osmosensory signaling via phosphorelay pathway"/>
    <property type="evidence" value="ECO:0007669"/>
    <property type="project" value="TreeGrafter"/>
</dbReference>
<dbReference type="PRINTS" id="PR00344">
    <property type="entry name" value="BCTRLSENSOR"/>
</dbReference>
<keyword evidence="5" id="KW-0808">Transferase</keyword>
<dbReference type="CDD" id="cd00082">
    <property type="entry name" value="HisKA"/>
    <property type="match status" value="1"/>
</dbReference>
<evidence type="ECO:0000256" key="3">
    <source>
        <dbReference type="ARBA" id="ARBA00012438"/>
    </source>
</evidence>
<feature type="domain" description="PAC" evidence="16">
    <location>
        <begin position="484"/>
        <end position="534"/>
    </location>
</feature>
<dbReference type="NCBIfam" id="TIGR00229">
    <property type="entry name" value="sensory_box"/>
    <property type="match status" value="1"/>
</dbReference>